<gene>
    <name evidence="1" type="ORF">IRY30_10115</name>
</gene>
<dbReference type="Proteomes" id="UP000635902">
    <property type="component" value="Unassembled WGS sequence"/>
</dbReference>
<evidence type="ECO:0000313" key="2">
    <source>
        <dbReference type="Proteomes" id="UP000635902"/>
    </source>
</evidence>
<protein>
    <submittedName>
        <fullName evidence="1">Uncharacterized protein</fullName>
    </submittedName>
</protein>
<dbReference type="RefSeq" id="WP_194557333.1">
    <property type="nucleotide sequence ID" value="NZ_JADKMY010000006.1"/>
</dbReference>
<name>A0ABR9ZLZ2_9CORY</name>
<dbReference type="EMBL" id="JADKMY010000006">
    <property type="protein sequence ID" value="MBF4554425.1"/>
    <property type="molecule type" value="Genomic_DNA"/>
</dbReference>
<organism evidence="1 2">
    <name type="scientific">Corynebacterium suicordis DSM 45110</name>
    <dbReference type="NCBI Taxonomy" id="1121369"/>
    <lineage>
        <taxon>Bacteria</taxon>
        <taxon>Bacillati</taxon>
        <taxon>Actinomycetota</taxon>
        <taxon>Actinomycetes</taxon>
        <taxon>Mycobacteriales</taxon>
        <taxon>Corynebacteriaceae</taxon>
        <taxon>Corynebacterium</taxon>
    </lineage>
</organism>
<accession>A0ABR9ZLZ2</accession>
<comment type="caution">
    <text evidence="1">The sequence shown here is derived from an EMBL/GenBank/DDBJ whole genome shotgun (WGS) entry which is preliminary data.</text>
</comment>
<reference evidence="1 2" key="1">
    <citation type="submission" date="2020-10" db="EMBL/GenBank/DDBJ databases">
        <title>Novel species in genus Corynebacterium.</title>
        <authorList>
            <person name="Zhang G."/>
        </authorList>
    </citation>
    <scope>NUCLEOTIDE SEQUENCE [LARGE SCALE GENOMIC DNA]</scope>
    <source>
        <strain evidence="1 2">DSM 45110</strain>
    </source>
</reference>
<proteinExistence type="predicted"/>
<keyword evidence="2" id="KW-1185">Reference proteome</keyword>
<sequence length="220" mass="24827">MTDTRLTTALECVECGAELSYRGTGRRPRYCSQTCRNRAYEARRAARTGAVATQVVERVVEVEARLNVDAVVRWLQGHPRRLSAVLRGMEWTREQQDGLRYGLENAATDQVVISRQERERLSRMPAVDPLKRLELARLQHRVESLTRANESLTRQLQEATTPATVSPLSAVSGSPRAAVGADYKVVSMNGKDFRVPADWTRQQARQWCREHPEQGVVSGR</sequence>
<evidence type="ECO:0000313" key="1">
    <source>
        <dbReference type="EMBL" id="MBF4554425.1"/>
    </source>
</evidence>